<feature type="transmembrane region" description="Helical" evidence="6">
    <location>
        <begin position="64"/>
        <end position="90"/>
    </location>
</feature>
<gene>
    <name evidence="8" type="ORF">RHGRI_021272</name>
</gene>
<evidence type="ECO:0000259" key="7">
    <source>
        <dbReference type="PROSITE" id="PS50030"/>
    </source>
</evidence>
<dbReference type="AlphaFoldDB" id="A0AAV6JN12"/>
<feature type="transmembrane region" description="Helical" evidence="6">
    <location>
        <begin position="12"/>
        <end position="31"/>
    </location>
</feature>
<evidence type="ECO:0000256" key="1">
    <source>
        <dbReference type="ARBA" id="ARBA00004141"/>
    </source>
</evidence>
<comment type="similarity">
    <text evidence="2">Belongs to the peptidase S54 family.</text>
</comment>
<proteinExistence type="inferred from homology"/>
<dbReference type="PANTHER" id="PTHR43066">
    <property type="entry name" value="RHOMBOID-RELATED PROTEIN"/>
    <property type="match status" value="1"/>
</dbReference>
<dbReference type="SUPFAM" id="SSF46934">
    <property type="entry name" value="UBA-like"/>
    <property type="match status" value="1"/>
</dbReference>
<keyword evidence="4 6" id="KW-1133">Transmembrane helix</keyword>
<evidence type="ECO:0000256" key="5">
    <source>
        <dbReference type="ARBA" id="ARBA00023136"/>
    </source>
</evidence>
<dbReference type="Gene3D" id="1.10.8.10">
    <property type="entry name" value="DNA helicase RuvA subunit, C-terminal domain"/>
    <property type="match status" value="1"/>
</dbReference>
<dbReference type="InterPro" id="IPR015940">
    <property type="entry name" value="UBA"/>
</dbReference>
<evidence type="ECO:0000256" key="6">
    <source>
        <dbReference type="SAM" id="Phobius"/>
    </source>
</evidence>
<dbReference type="Pfam" id="PF01694">
    <property type="entry name" value="Rhomboid"/>
    <property type="match status" value="1"/>
</dbReference>
<evidence type="ECO:0000313" key="8">
    <source>
        <dbReference type="EMBL" id="KAG5541378.1"/>
    </source>
</evidence>
<dbReference type="InterPro" id="IPR035952">
    <property type="entry name" value="Rhomboid-like_sf"/>
</dbReference>
<dbReference type="PROSITE" id="PS50030">
    <property type="entry name" value="UBA"/>
    <property type="match status" value="1"/>
</dbReference>
<comment type="caution">
    <text evidence="8">The sequence shown here is derived from an EMBL/GenBank/DDBJ whole genome shotgun (WGS) entry which is preliminary data.</text>
</comment>
<reference evidence="8" key="1">
    <citation type="submission" date="2020-08" db="EMBL/GenBank/DDBJ databases">
        <title>Plant Genome Project.</title>
        <authorList>
            <person name="Zhang R.-G."/>
        </authorList>
    </citation>
    <scope>NUCLEOTIDE SEQUENCE</scope>
    <source>
        <strain evidence="8">WSP0</strain>
        <tissue evidence="8">Leaf</tissue>
    </source>
</reference>
<comment type="subcellular location">
    <subcellularLocation>
        <location evidence="1">Membrane</location>
        <topology evidence="1">Multi-pass membrane protein</topology>
    </subcellularLocation>
</comment>
<dbReference type="InterPro" id="IPR022764">
    <property type="entry name" value="Peptidase_S54_rhomboid_dom"/>
</dbReference>
<dbReference type="SUPFAM" id="SSF144091">
    <property type="entry name" value="Rhomboid-like"/>
    <property type="match status" value="1"/>
</dbReference>
<feature type="domain" description="UBA" evidence="7">
    <location>
        <begin position="308"/>
        <end position="348"/>
    </location>
</feature>
<sequence length="351" mass="39112">MNGGGPSGFNNAPVARTLVIACGLFTVIFGIQGRSNKLGLSYQVFSPSGFFAVCPLDIFKNLQIWKLVVSNFAFSSTPELLFGLYLLYYFRVFERQIGSNKYSVFVMFSIIVSLLFEVLALGFLKDSTLNVLTSGPYGVIFSSFVPFYLDIPVSTRFRVFGLRFTDKSFIYLAGLQLLLSSWKRSILPGICGILAGALYRLNVLHIRRLKHIGKMLLWYHLNGLEDSLAFKVGLWEHIPLDEDFEDPFFDIAFDRLHCLILFAPFLAFHGEHIEEKEVIVVNLKQWGIPSACSSQASYPAAPPASTAEPAEDSIATLVSMGFDRSSARQALIHARNDLNAATNILLEAQSH</sequence>
<name>A0AAV6JN12_9ERIC</name>
<protein>
    <recommendedName>
        <fullName evidence="7">UBA domain-containing protein</fullName>
    </recommendedName>
</protein>
<accession>A0AAV6JN12</accession>
<dbReference type="EMBL" id="JACTNZ010000007">
    <property type="protein sequence ID" value="KAG5541378.1"/>
    <property type="molecule type" value="Genomic_DNA"/>
</dbReference>
<dbReference type="InterPro" id="IPR009060">
    <property type="entry name" value="UBA-like_sf"/>
</dbReference>
<evidence type="ECO:0000256" key="2">
    <source>
        <dbReference type="ARBA" id="ARBA00009045"/>
    </source>
</evidence>
<organism evidence="8 9">
    <name type="scientific">Rhododendron griersonianum</name>
    <dbReference type="NCBI Taxonomy" id="479676"/>
    <lineage>
        <taxon>Eukaryota</taxon>
        <taxon>Viridiplantae</taxon>
        <taxon>Streptophyta</taxon>
        <taxon>Embryophyta</taxon>
        <taxon>Tracheophyta</taxon>
        <taxon>Spermatophyta</taxon>
        <taxon>Magnoliopsida</taxon>
        <taxon>eudicotyledons</taxon>
        <taxon>Gunneridae</taxon>
        <taxon>Pentapetalae</taxon>
        <taxon>asterids</taxon>
        <taxon>Ericales</taxon>
        <taxon>Ericaceae</taxon>
        <taxon>Ericoideae</taxon>
        <taxon>Rhodoreae</taxon>
        <taxon>Rhododendron</taxon>
    </lineage>
</organism>
<dbReference type="Gene3D" id="1.20.1540.10">
    <property type="entry name" value="Rhomboid-like"/>
    <property type="match status" value="1"/>
</dbReference>
<keyword evidence="3 6" id="KW-0812">Transmembrane</keyword>
<evidence type="ECO:0000313" key="9">
    <source>
        <dbReference type="Proteomes" id="UP000823749"/>
    </source>
</evidence>
<dbReference type="Pfam" id="PF00627">
    <property type="entry name" value="UBA"/>
    <property type="match status" value="1"/>
</dbReference>
<dbReference type="Proteomes" id="UP000823749">
    <property type="component" value="Chromosome 7"/>
</dbReference>
<keyword evidence="5 6" id="KW-0472">Membrane</keyword>
<feature type="transmembrane region" description="Helical" evidence="6">
    <location>
        <begin position="102"/>
        <end position="123"/>
    </location>
</feature>
<feature type="transmembrane region" description="Helical" evidence="6">
    <location>
        <begin position="185"/>
        <end position="206"/>
    </location>
</feature>
<evidence type="ECO:0000256" key="4">
    <source>
        <dbReference type="ARBA" id="ARBA00022989"/>
    </source>
</evidence>
<dbReference type="GO" id="GO:0016020">
    <property type="term" value="C:membrane"/>
    <property type="evidence" value="ECO:0007669"/>
    <property type="project" value="UniProtKB-SubCell"/>
</dbReference>
<evidence type="ECO:0000256" key="3">
    <source>
        <dbReference type="ARBA" id="ARBA00022692"/>
    </source>
</evidence>
<dbReference type="GO" id="GO:0004252">
    <property type="term" value="F:serine-type endopeptidase activity"/>
    <property type="evidence" value="ECO:0007669"/>
    <property type="project" value="InterPro"/>
</dbReference>
<dbReference type="SMART" id="SM00165">
    <property type="entry name" value="UBA"/>
    <property type="match status" value="1"/>
</dbReference>
<dbReference type="PANTHER" id="PTHR43066:SF21">
    <property type="entry name" value="UBIQUITIN-ASSOCIATED DOMAIN-CONTAINING PROTEIN 2"/>
    <property type="match status" value="1"/>
</dbReference>
<keyword evidence="9" id="KW-1185">Reference proteome</keyword>